<dbReference type="Proteomes" id="UP000536179">
    <property type="component" value="Unassembled WGS sequence"/>
</dbReference>
<sequence>MNINKHALAMTATILVLSANAAHAHFPWLSTDDEGKAVMWFGETPDDRTYPMPESIQAIQLASAGDSTAIATTPVNTDTLVGLQSDSPIDPEHEISGSVTYGLYHGTKLTYHVEHLSQSNPHDWPAKPREDAALQTVVRAEDDGGIEVTVLHSGKPLAETKVALYCEEGHEEASRETDGEGVVRFTSEEVEEGLNAIVVGVTDKDASGTLDGDVFRSTTDYLTATFRVAPQTEPEVAPESSASIEPAGLPDLPEELTSFGATIAGDKLYVYGGHTGSAHSYSIEEQSNRFWMLDLAAAKSGDETTSEWKELASGPSLQGLALVPHGEDVIRIGGFTAMNAEGEDQDLRSQTSVSRFDAKTQQWTKLADLPEPRSSLDAAVLGDTAYVFGGWSLQGESDESKWHQTAWSLDLNDANATWQPLAKPPFRRRAISVAAHNNKLFVLGGMHAENGPTTRVDVYDPQTDTWTDAPSLPGKAMAGFGTASFATGGNLYVNTMDGFLHQLSEDGRQWQTIAQCDPARFFHRMLPRSETELLLIGGANMQIGKFTNIDAVKLTGKGEGTESPKG</sequence>
<evidence type="ECO:0000313" key="2">
    <source>
        <dbReference type="EMBL" id="MBB3210430.1"/>
    </source>
</evidence>
<dbReference type="PANTHER" id="PTHR46375">
    <property type="entry name" value="KELCH REPEAT AND BTB DOMAIN-CONTAINING PROTEIN 13-RELATED"/>
    <property type="match status" value="1"/>
</dbReference>
<evidence type="ECO:0000313" key="3">
    <source>
        <dbReference type="Proteomes" id="UP000536179"/>
    </source>
</evidence>
<accession>A0A7W5H9R9</accession>
<gene>
    <name evidence="2" type="ORF">FHS27_006277</name>
</gene>
<protein>
    <submittedName>
        <fullName evidence="2">N-acetylneuraminic acid mutarotase</fullName>
    </submittedName>
</protein>
<name>A0A7W5H9R9_9BACT</name>
<dbReference type="EMBL" id="JACHXU010000037">
    <property type="protein sequence ID" value="MBB3210430.1"/>
    <property type="molecule type" value="Genomic_DNA"/>
</dbReference>
<dbReference type="Pfam" id="PF24681">
    <property type="entry name" value="Kelch_KLHDC2_KLHL20_DRC7"/>
    <property type="match status" value="1"/>
</dbReference>
<dbReference type="PANTHER" id="PTHR46375:SF3">
    <property type="entry name" value="KELCH REPEAT AND BTB DOMAIN-CONTAINING PROTEIN 13"/>
    <property type="match status" value="1"/>
</dbReference>
<dbReference type="RefSeq" id="WP_184309739.1">
    <property type="nucleotide sequence ID" value="NZ_JACHXU010000037.1"/>
</dbReference>
<keyword evidence="1" id="KW-0732">Signal</keyword>
<feature type="signal peptide" evidence="1">
    <location>
        <begin position="1"/>
        <end position="24"/>
    </location>
</feature>
<evidence type="ECO:0000256" key="1">
    <source>
        <dbReference type="SAM" id="SignalP"/>
    </source>
</evidence>
<proteinExistence type="predicted"/>
<comment type="caution">
    <text evidence="2">The sequence shown here is derived from an EMBL/GenBank/DDBJ whole genome shotgun (WGS) entry which is preliminary data.</text>
</comment>
<dbReference type="InterPro" id="IPR015915">
    <property type="entry name" value="Kelch-typ_b-propeller"/>
</dbReference>
<organism evidence="2 3">
    <name type="scientific">Aporhodopirellula rubra</name>
    <dbReference type="NCBI Taxonomy" id="980271"/>
    <lineage>
        <taxon>Bacteria</taxon>
        <taxon>Pseudomonadati</taxon>
        <taxon>Planctomycetota</taxon>
        <taxon>Planctomycetia</taxon>
        <taxon>Pirellulales</taxon>
        <taxon>Pirellulaceae</taxon>
        <taxon>Aporhodopirellula</taxon>
    </lineage>
</organism>
<dbReference type="SMART" id="SM00612">
    <property type="entry name" value="Kelch"/>
    <property type="match status" value="3"/>
</dbReference>
<keyword evidence="3" id="KW-1185">Reference proteome</keyword>
<dbReference type="Gene3D" id="2.120.10.80">
    <property type="entry name" value="Kelch-type beta propeller"/>
    <property type="match status" value="2"/>
</dbReference>
<dbReference type="AlphaFoldDB" id="A0A7W5H9R9"/>
<reference evidence="2 3" key="1">
    <citation type="submission" date="2020-08" db="EMBL/GenBank/DDBJ databases">
        <title>Genomic Encyclopedia of Type Strains, Phase III (KMG-III): the genomes of soil and plant-associated and newly described type strains.</title>
        <authorList>
            <person name="Whitman W."/>
        </authorList>
    </citation>
    <scope>NUCLEOTIDE SEQUENCE [LARGE SCALE GENOMIC DNA]</scope>
    <source>
        <strain evidence="2 3">CECT 8075</strain>
    </source>
</reference>
<dbReference type="InterPro" id="IPR052392">
    <property type="entry name" value="Kelch-BTB_domain-containing"/>
</dbReference>
<dbReference type="InterPro" id="IPR006652">
    <property type="entry name" value="Kelch_1"/>
</dbReference>
<feature type="chain" id="PRO_5030768563" evidence="1">
    <location>
        <begin position="25"/>
        <end position="566"/>
    </location>
</feature>
<dbReference type="SUPFAM" id="SSF117281">
    <property type="entry name" value="Kelch motif"/>
    <property type="match status" value="1"/>
</dbReference>